<evidence type="ECO:0000256" key="4">
    <source>
        <dbReference type="SAM" id="SignalP"/>
    </source>
</evidence>
<comment type="caution">
    <text evidence="5">The sequence shown here is derived from an EMBL/GenBank/DDBJ whole genome shotgun (WGS) entry which is preliminary data.</text>
</comment>
<comment type="similarity">
    <text evidence="1">Belongs to the mTERF family.</text>
</comment>
<feature type="chain" id="PRO_5043351584" evidence="4">
    <location>
        <begin position="21"/>
        <end position="393"/>
    </location>
</feature>
<dbReference type="AlphaFoldDB" id="A0AAW1VYB6"/>
<dbReference type="Pfam" id="PF02536">
    <property type="entry name" value="mTERF"/>
    <property type="match status" value="2"/>
</dbReference>
<reference evidence="5 6" key="1">
    <citation type="journal article" date="2023" name="G3 (Bethesda)">
        <title>A chromosome-length genome assembly and annotation of blackberry (Rubus argutus, cv. 'Hillquist').</title>
        <authorList>
            <person name="Bruna T."/>
            <person name="Aryal R."/>
            <person name="Dudchenko O."/>
            <person name="Sargent D.J."/>
            <person name="Mead D."/>
            <person name="Buti M."/>
            <person name="Cavallini A."/>
            <person name="Hytonen T."/>
            <person name="Andres J."/>
            <person name="Pham M."/>
            <person name="Weisz D."/>
            <person name="Mascagni F."/>
            <person name="Usai G."/>
            <person name="Natali L."/>
            <person name="Bassil N."/>
            <person name="Fernandez G.E."/>
            <person name="Lomsadze A."/>
            <person name="Armour M."/>
            <person name="Olukolu B."/>
            <person name="Poorten T."/>
            <person name="Britton C."/>
            <person name="Davik J."/>
            <person name="Ashrafi H."/>
            <person name="Aiden E.L."/>
            <person name="Borodovsky M."/>
            <person name="Worthington M."/>
        </authorList>
    </citation>
    <scope>NUCLEOTIDE SEQUENCE [LARGE SCALE GENOMIC DNA]</scope>
    <source>
        <strain evidence="5">PI 553951</strain>
    </source>
</reference>
<evidence type="ECO:0000256" key="1">
    <source>
        <dbReference type="ARBA" id="ARBA00007692"/>
    </source>
</evidence>
<feature type="signal peptide" evidence="4">
    <location>
        <begin position="1"/>
        <end position="20"/>
    </location>
</feature>
<dbReference type="EMBL" id="JBEDUW010000007">
    <property type="protein sequence ID" value="KAK9912740.1"/>
    <property type="molecule type" value="Genomic_DNA"/>
</dbReference>
<gene>
    <name evidence="5" type="ORF">M0R45_036586</name>
</gene>
<dbReference type="PANTHER" id="PTHR13068:SF133">
    <property type="entry name" value="MITOCHONDRIAL TRANSCRIPTION TERMINATION FACTOR FAMILY PROTEIN"/>
    <property type="match status" value="1"/>
</dbReference>
<evidence type="ECO:0000256" key="3">
    <source>
        <dbReference type="ARBA" id="ARBA00022946"/>
    </source>
</evidence>
<dbReference type="GO" id="GO:0006353">
    <property type="term" value="P:DNA-templated transcription termination"/>
    <property type="evidence" value="ECO:0007669"/>
    <property type="project" value="UniProtKB-KW"/>
</dbReference>
<proteinExistence type="inferred from homology"/>
<organism evidence="5 6">
    <name type="scientific">Rubus argutus</name>
    <name type="common">Southern blackberry</name>
    <dbReference type="NCBI Taxonomy" id="59490"/>
    <lineage>
        <taxon>Eukaryota</taxon>
        <taxon>Viridiplantae</taxon>
        <taxon>Streptophyta</taxon>
        <taxon>Embryophyta</taxon>
        <taxon>Tracheophyta</taxon>
        <taxon>Spermatophyta</taxon>
        <taxon>Magnoliopsida</taxon>
        <taxon>eudicotyledons</taxon>
        <taxon>Gunneridae</taxon>
        <taxon>Pentapetalae</taxon>
        <taxon>rosids</taxon>
        <taxon>fabids</taxon>
        <taxon>Rosales</taxon>
        <taxon>Rosaceae</taxon>
        <taxon>Rosoideae</taxon>
        <taxon>Rosoideae incertae sedis</taxon>
        <taxon>Rubus</taxon>
    </lineage>
</organism>
<dbReference type="Gene3D" id="1.25.70.10">
    <property type="entry name" value="Transcription termination factor 3, mitochondrial"/>
    <property type="match status" value="1"/>
</dbReference>
<keyword evidence="4" id="KW-0732">Signal</keyword>
<evidence type="ECO:0000313" key="5">
    <source>
        <dbReference type="EMBL" id="KAK9912740.1"/>
    </source>
</evidence>
<sequence length="393" mass="44317">MILLKTLGLRCSIFSLTAFASETKFLVQRPLRSSLQTHLLYRHITSTISAKPQKSTVNYLINSCGLSPEGAIIVSKRLQLLTQKRADSVLGFLRNHGFSQTQISKVVRSFPQVLATDPQKTLLPKLEYFSSLGVSREDLAKTVASNPVLLGLSVEKRLIPTCNFLRSCLLSEKNVVSLFKRCSRVFMEGHSKNVVPNIATLRESGASQSRISTLLTHFTSVMMLKNEKFVLVVCEVKQMGFKVDTTAFICALGVLSGKNSKSIMNRSRQVYMRWGWSEDDVSSAFRMVPRCMIVSEKKIMRVMDFLVNKMGWPSQMIAKHPVIFTYSLEKRLIPRCSVFTVLLLKGLKNENLCFSSVLIPPEEQFLEKFVTKFVDQVPQLLSVYQGNVDVQDV</sequence>
<dbReference type="GO" id="GO:0003676">
    <property type="term" value="F:nucleic acid binding"/>
    <property type="evidence" value="ECO:0007669"/>
    <property type="project" value="InterPro"/>
</dbReference>
<keyword evidence="2" id="KW-0804">Transcription</keyword>
<accession>A0AAW1VYB6</accession>
<keyword evidence="6" id="KW-1185">Reference proteome</keyword>
<dbReference type="Proteomes" id="UP001457282">
    <property type="component" value="Unassembled WGS sequence"/>
</dbReference>
<keyword evidence="2" id="KW-0805">Transcription regulation</keyword>
<evidence type="ECO:0000256" key="2">
    <source>
        <dbReference type="ARBA" id="ARBA00022472"/>
    </source>
</evidence>
<evidence type="ECO:0000313" key="6">
    <source>
        <dbReference type="Proteomes" id="UP001457282"/>
    </source>
</evidence>
<dbReference type="SMART" id="SM00733">
    <property type="entry name" value="Mterf"/>
    <property type="match status" value="6"/>
</dbReference>
<keyword evidence="3" id="KW-0809">Transit peptide</keyword>
<dbReference type="FunFam" id="1.25.70.10:FF:000001">
    <property type="entry name" value="Mitochondrial transcription termination factor-like"/>
    <property type="match status" value="1"/>
</dbReference>
<dbReference type="InterPro" id="IPR003690">
    <property type="entry name" value="MTERF"/>
</dbReference>
<dbReference type="InterPro" id="IPR038538">
    <property type="entry name" value="MTERF_sf"/>
</dbReference>
<name>A0AAW1VYB6_RUBAR</name>
<keyword evidence="2" id="KW-0806">Transcription termination</keyword>
<dbReference type="PANTHER" id="PTHR13068">
    <property type="entry name" value="CGI-12 PROTEIN-RELATED"/>
    <property type="match status" value="1"/>
</dbReference>
<protein>
    <submittedName>
        <fullName evidence="5">Uncharacterized protein</fullName>
    </submittedName>
</protein>